<dbReference type="Pfam" id="PF01436">
    <property type="entry name" value="NHL"/>
    <property type="match status" value="1"/>
</dbReference>
<dbReference type="PANTHER" id="PTHR24104">
    <property type="entry name" value="E3 UBIQUITIN-PROTEIN LIGASE NHLRC1-RELATED"/>
    <property type="match status" value="1"/>
</dbReference>
<accession>A0A6J7GPA8</accession>
<dbReference type="PROSITE" id="PS51125">
    <property type="entry name" value="NHL"/>
    <property type="match status" value="2"/>
</dbReference>
<dbReference type="GO" id="GO:0061630">
    <property type="term" value="F:ubiquitin protein ligase activity"/>
    <property type="evidence" value="ECO:0007669"/>
    <property type="project" value="TreeGrafter"/>
</dbReference>
<dbReference type="CDD" id="cd05819">
    <property type="entry name" value="NHL"/>
    <property type="match status" value="2"/>
</dbReference>
<dbReference type="GO" id="GO:0043161">
    <property type="term" value="P:proteasome-mediated ubiquitin-dependent protein catabolic process"/>
    <property type="evidence" value="ECO:0007669"/>
    <property type="project" value="TreeGrafter"/>
</dbReference>
<dbReference type="GO" id="GO:0000209">
    <property type="term" value="P:protein polyubiquitination"/>
    <property type="evidence" value="ECO:0007669"/>
    <property type="project" value="TreeGrafter"/>
</dbReference>
<organism evidence="2">
    <name type="scientific">freshwater metagenome</name>
    <dbReference type="NCBI Taxonomy" id="449393"/>
    <lineage>
        <taxon>unclassified sequences</taxon>
        <taxon>metagenomes</taxon>
        <taxon>ecological metagenomes</taxon>
    </lineage>
</organism>
<dbReference type="InterPro" id="IPR011042">
    <property type="entry name" value="6-blade_b-propeller_TolB-like"/>
</dbReference>
<evidence type="ECO:0000313" key="2">
    <source>
        <dbReference type="EMBL" id="CAB4906585.1"/>
    </source>
</evidence>
<dbReference type="SUPFAM" id="SSF63829">
    <property type="entry name" value="Calcium-dependent phosphotriesterase"/>
    <property type="match status" value="1"/>
</dbReference>
<name>A0A6J7GPA8_9ZZZZ</name>
<dbReference type="InterPro" id="IPR050952">
    <property type="entry name" value="TRIM-NHL_E3_ligases"/>
</dbReference>
<evidence type="ECO:0000256" key="1">
    <source>
        <dbReference type="ARBA" id="ARBA00022737"/>
    </source>
</evidence>
<dbReference type="PANTHER" id="PTHR24104:SF25">
    <property type="entry name" value="PROTEIN LIN-41"/>
    <property type="match status" value="1"/>
</dbReference>
<keyword evidence="1" id="KW-0677">Repeat</keyword>
<dbReference type="InterPro" id="IPR001258">
    <property type="entry name" value="NHL_repeat"/>
</dbReference>
<reference evidence="2" key="1">
    <citation type="submission" date="2020-05" db="EMBL/GenBank/DDBJ databases">
        <authorList>
            <person name="Chiriac C."/>
            <person name="Salcher M."/>
            <person name="Ghai R."/>
            <person name="Kavagutti S V."/>
        </authorList>
    </citation>
    <scope>NUCLEOTIDE SEQUENCE</scope>
</reference>
<dbReference type="GO" id="GO:0008270">
    <property type="term" value="F:zinc ion binding"/>
    <property type="evidence" value="ECO:0007669"/>
    <property type="project" value="UniProtKB-KW"/>
</dbReference>
<sequence>MFPPASPRTGGRPVVRTGSALLAVLVAALLTLVPAHVARAAGPPLSPTVIGEDPFAGGVFRFPQGLGVDQRNGRVFVADQYSGVVQAFESGGAPLFTFGGRATRGEAGRLGVVGGVAVDKQGRVFVLDAENDRVQVFSADDGRYVTGFGDASSFTLKSGSDREDSGITSGGIAVHQSAPGAPVVAFIADSGGDRILRYVLDGGSLQPAGAPRATSGLGIKRPQGVGVSPAGDRLYVPDNQNHRLLVLDSTSLARIGTAGTFGSDPGEFKFPYDVAVDARNQAYVGDNINGRVNVFAADALNFVATFGGDGYRVGRFSIVRAVATNPADPAGGVWVADTANNRIQRLSSTGVVTGAWGIAGRGPGYFTRARGVAFRADGTIAVADTFAHRAAVMAADGTYIGMFGRISKLNGFAAPGRDTANQMTLPSGLAYDTAGALWVADTFNNRLVRFDGSGGVTAETPKGELSRPRGVAALPDGAVLATDSGGGRLVRVEQNGAVTTQRGGLNRPSAVAVGPNGKAYVAGARLVIDDETGARVAPPDGAQFWDGAQGLAVGPDGTLYVSEARPGTPNGARVLRGSPRLGGGFDWQTILAEGRATNQVSDPANLALSPDGRTLLVADAGNSRVLRLDAPGVAPAARQRVVVTVGGGPTQGTITSDPPGIDCGTDCSQLVGQDRLVTLTARAAPNARFLGWSGDCAAATTGAVCTVQASRALAATATFGAIPPPPVRLTSATLSTTRWHLTRKAVRKSGKRKAKPAQPATKARLRVRLTQAARVRLQVEQSRPGKIVGNGTARRCAKVRTGAKVKAGSRCTRWVLLPTSRTLRLIEGTTTVDVGPRFPGRTLSPGLYRLRVTATDSQKTVVKRTSKRFRITK</sequence>
<protein>
    <submittedName>
        <fullName evidence="2">Unannotated protein</fullName>
    </submittedName>
</protein>
<dbReference type="Gene3D" id="2.120.10.30">
    <property type="entry name" value="TolB, C-terminal domain"/>
    <property type="match status" value="4"/>
</dbReference>
<dbReference type="AlphaFoldDB" id="A0A6J7GPA8"/>
<dbReference type="EMBL" id="CAFBMK010000037">
    <property type="protein sequence ID" value="CAB4906585.1"/>
    <property type="molecule type" value="Genomic_DNA"/>
</dbReference>
<gene>
    <name evidence="2" type="ORF">UFOPK3564_00925</name>
</gene>
<proteinExistence type="predicted"/>
<dbReference type="SUPFAM" id="SSF101898">
    <property type="entry name" value="NHL repeat"/>
    <property type="match status" value="1"/>
</dbReference>